<dbReference type="KEGG" id="lalw:BTM29_11915"/>
<evidence type="ECO:0000256" key="1">
    <source>
        <dbReference type="SAM" id="MobiDB-lite"/>
    </source>
</evidence>
<dbReference type="Proteomes" id="UP000187499">
    <property type="component" value="Chromosome"/>
</dbReference>
<reference evidence="5" key="1">
    <citation type="submission" date="2016-12" db="EMBL/GenBank/DDBJ databases">
        <authorList>
            <person name="Jung M.Y."/>
            <person name="Lee S.H."/>
        </authorList>
    </citation>
    <scope>NUCLEOTIDE SEQUENCE [LARGE SCALE GENOMIC DNA]</scope>
    <source>
        <strain evidence="5">WiKim39</strain>
    </source>
</reference>
<evidence type="ECO:0000313" key="5">
    <source>
        <dbReference type="Proteomes" id="UP000187499"/>
    </source>
</evidence>
<feature type="region of interest" description="Disordered" evidence="1">
    <location>
        <begin position="34"/>
        <end position="72"/>
    </location>
</feature>
<sequence>MKFCIKCGKKIEADSAFCPFCGAKQPSPSVRLLSQVTSSVSKTGDGSHSRQSAQQTDASPVNQPISHPTTKTSHSSLSIIIGVIVLVIVAGLGKYGYNTYQRNHLSDQEIADMSRTVVSKHLGSNNEVYYSKSTNTIDVVPIYGSNFYEDVEEVIVYGEGTESLSNYLEELKKISEEMADQMPTKDHDVKVQLLNPENEDRHLYIIENGTITYDFSE</sequence>
<accession>A0A1P8Q5U8</accession>
<dbReference type="RefSeq" id="WP_076618253.1">
    <property type="nucleotide sequence ID" value="NZ_CP019323.1"/>
</dbReference>
<dbReference type="OrthoDB" id="2284515at2"/>
<keyword evidence="5" id="KW-1185">Reference proteome</keyword>
<name>A0A1P8Q5U8_9LACO</name>
<keyword evidence="2" id="KW-0472">Membrane</keyword>
<feature type="transmembrane region" description="Helical" evidence="2">
    <location>
        <begin position="77"/>
        <end position="97"/>
    </location>
</feature>
<feature type="domain" description="Zinc-ribbon" evidence="3">
    <location>
        <begin position="3"/>
        <end position="24"/>
    </location>
</feature>
<protein>
    <recommendedName>
        <fullName evidence="3">Zinc-ribbon domain-containing protein</fullName>
    </recommendedName>
</protein>
<gene>
    <name evidence="4" type="ORF">BTM29_11915</name>
</gene>
<organism evidence="4 5">
    <name type="scientific">Companilactobacillus allii</name>
    <dbReference type="NCBI Taxonomy" id="1847728"/>
    <lineage>
        <taxon>Bacteria</taxon>
        <taxon>Bacillati</taxon>
        <taxon>Bacillota</taxon>
        <taxon>Bacilli</taxon>
        <taxon>Lactobacillales</taxon>
        <taxon>Lactobacillaceae</taxon>
        <taxon>Companilactobacillus</taxon>
    </lineage>
</organism>
<proteinExistence type="predicted"/>
<dbReference type="InterPro" id="IPR026870">
    <property type="entry name" value="Zinc_ribbon_dom"/>
</dbReference>
<evidence type="ECO:0000259" key="3">
    <source>
        <dbReference type="Pfam" id="PF13240"/>
    </source>
</evidence>
<dbReference type="EMBL" id="CP019323">
    <property type="protein sequence ID" value="APX73211.1"/>
    <property type="molecule type" value="Genomic_DNA"/>
</dbReference>
<keyword evidence="2" id="KW-0812">Transmembrane</keyword>
<dbReference type="STRING" id="1847728.BTM29_11915"/>
<dbReference type="AlphaFoldDB" id="A0A1P8Q5U8"/>
<keyword evidence="2" id="KW-1133">Transmembrane helix</keyword>
<dbReference type="Pfam" id="PF13240">
    <property type="entry name" value="Zn_Ribbon_1"/>
    <property type="match status" value="1"/>
</dbReference>
<evidence type="ECO:0000256" key="2">
    <source>
        <dbReference type="SAM" id="Phobius"/>
    </source>
</evidence>
<evidence type="ECO:0000313" key="4">
    <source>
        <dbReference type="EMBL" id="APX73211.1"/>
    </source>
</evidence>